<name>A0A098LIA4_9BACT</name>
<dbReference type="eggNOG" id="COG3212">
    <property type="taxonomic scope" value="Bacteria"/>
</dbReference>
<dbReference type="STRING" id="153721.MYP_3436"/>
<organism evidence="2 3">
    <name type="scientific">Sporocytophaga myxococcoides</name>
    <dbReference type="NCBI Taxonomy" id="153721"/>
    <lineage>
        <taxon>Bacteria</taxon>
        <taxon>Pseudomonadati</taxon>
        <taxon>Bacteroidota</taxon>
        <taxon>Cytophagia</taxon>
        <taxon>Cytophagales</taxon>
        <taxon>Cytophagaceae</taxon>
        <taxon>Sporocytophaga</taxon>
    </lineage>
</organism>
<dbReference type="EMBL" id="BBLT01000007">
    <property type="protein sequence ID" value="GAL86207.1"/>
    <property type="molecule type" value="Genomic_DNA"/>
</dbReference>
<protein>
    <recommendedName>
        <fullName evidence="1">Putative beta-lactamase-inhibitor-like PepSY-like domain-containing protein</fullName>
    </recommendedName>
</protein>
<feature type="domain" description="Putative beta-lactamase-inhibitor-like PepSY-like" evidence="1">
    <location>
        <begin position="50"/>
        <end position="139"/>
    </location>
</feature>
<keyword evidence="3" id="KW-1185">Reference proteome</keyword>
<sequence>MIGLVVAGYTMKAQDVVDSKSVPSKVSSALTQKYPDLKSGDIEWEKKDNNYKAEFTKDGQDYEVKLDNSGNWISTEVDLTEKDLPEKVRNGLNKSEYKSWTVKDVEKKEKPQGKTLYKIEVKQGEQEYDVYFDPEGTLVKKNKS</sequence>
<evidence type="ECO:0000313" key="2">
    <source>
        <dbReference type="EMBL" id="GAL86207.1"/>
    </source>
</evidence>
<reference evidence="2 3" key="1">
    <citation type="submission" date="2014-09" db="EMBL/GenBank/DDBJ databases">
        <title>Sporocytophaga myxococcoides PG-01 genome sequencing.</title>
        <authorList>
            <person name="Liu L."/>
            <person name="Gao P.J."/>
            <person name="Chen G.J."/>
            <person name="Wang L.S."/>
        </authorList>
    </citation>
    <scope>NUCLEOTIDE SEQUENCE [LARGE SCALE GENOMIC DNA]</scope>
    <source>
        <strain evidence="2 3">PG-01</strain>
    </source>
</reference>
<dbReference type="Gene3D" id="3.10.450.360">
    <property type="match status" value="1"/>
</dbReference>
<accession>A0A098LIA4</accession>
<gene>
    <name evidence="2" type="ORF">MYP_3436</name>
</gene>
<dbReference type="AlphaFoldDB" id="A0A098LIA4"/>
<evidence type="ECO:0000313" key="3">
    <source>
        <dbReference type="Proteomes" id="UP000030185"/>
    </source>
</evidence>
<dbReference type="SUPFAM" id="SSF160574">
    <property type="entry name" value="BT0923-like"/>
    <property type="match status" value="1"/>
</dbReference>
<proteinExistence type="predicted"/>
<dbReference type="InterPro" id="IPR021533">
    <property type="entry name" value="PepSY-like"/>
</dbReference>
<evidence type="ECO:0000259" key="1">
    <source>
        <dbReference type="Pfam" id="PF11396"/>
    </source>
</evidence>
<comment type="caution">
    <text evidence="2">The sequence shown here is derived from an EMBL/GenBank/DDBJ whole genome shotgun (WGS) entry which is preliminary data.</text>
</comment>
<dbReference type="Pfam" id="PF11396">
    <property type="entry name" value="PepSY_like"/>
    <property type="match status" value="1"/>
</dbReference>
<dbReference type="Proteomes" id="UP000030185">
    <property type="component" value="Unassembled WGS sequence"/>
</dbReference>